<evidence type="ECO:0000256" key="1">
    <source>
        <dbReference type="SAM" id="Coils"/>
    </source>
</evidence>
<evidence type="ECO:0000313" key="4">
    <source>
        <dbReference type="Proteomes" id="UP000270620"/>
    </source>
</evidence>
<name>A0A428K4G7_9FLAO</name>
<dbReference type="AlphaFoldDB" id="A0A428K4G7"/>
<dbReference type="RefSeq" id="WP_125466300.1">
    <property type="nucleotide sequence ID" value="NZ_RWBG01000001.1"/>
</dbReference>
<protein>
    <submittedName>
        <fullName evidence="3">Uncharacterized protein</fullName>
    </submittedName>
</protein>
<accession>A0A428K4G7</accession>
<dbReference type="EMBL" id="RWBG01000001">
    <property type="protein sequence ID" value="RSK41299.1"/>
    <property type="molecule type" value="Genomic_DNA"/>
</dbReference>
<evidence type="ECO:0000256" key="2">
    <source>
        <dbReference type="SAM" id="Phobius"/>
    </source>
</evidence>
<comment type="caution">
    <text evidence="3">The sequence shown here is derived from an EMBL/GenBank/DDBJ whole genome shotgun (WGS) entry which is preliminary data.</text>
</comment>
<organism evidence="3 4">
    <name type="scientific">Mangrovimonas spongiae</name>
    <dbReference type="NCBI Taxonomy" id="2494697"/>
    <lineage>
        <taxon>Bacteria</taxon>
        <taxon>Pseudomonadati</taxon>
        <taxon>Bacteroidota</taxon>
        <taxon>Flavobacteriia</taxon>
        <taxon>Flavobacteriales</taxon>
        <taxon>Flavobacteriaceae</taxon>
        <taxon>Mangrovimonas</taxon>
    </lineage>
</organism>
<reference evidence="3 4" key="1">
    <citation type="submission" date="2018-12" db="EMBL/GenBank/DDBJ databases">
        <title>Mangrovimonas spongiae sp. nov., a novel member of the genus Mangrovimonas isolated from marine sponge.</title>
        <authorList>
            <person name="Zhuang L."/>
            <person name="Luo L."/>
        </authorList>
    </citation>
    <scope>NUCLEOTIDE SEQUENCE [LARGE SCALE GENOMIC DNA]</scope>
    <source>
        <strain evidence="3 4">HN-E26</strain>
    </source>
</reference>
<dbReference type="Proteomes" id="UP000270620">
    <property type="component" value="Unassembled WGS sequence"/>
</dbReference>
<keyword evidence="2" id="KW-0472">Membrane</keyword>
<keyword evidence="1" id="KW-0175">Coiled coil</keyword>
<evidence type="ECO:0000313" key="3">
    <source>
        <dbReference type="EMBL" id="RSK41299.1"/>
    </source>
</evidence>
<keyword evidence="2" id="KW-0812">Transmembrane</keyword>
<proteinExistence type="predicted"/>
<sequence>MDSTKYDQILEFISRDENLNILCNKHLLQEKVFPDLHVDEIVELIDQMEIIKPKVFKTLNRGMTRPIQANGLTKKFLKQGGFSKIKHELLLEQQKALEKENLELEKTKVDLKLAKETLEEFPKTKKRAKVAYIVAILLAFLQLAEWIVSLMSSD</sequence>
<keyword evidence="4" id="KW-1185">Reference proteome</keyword>
<keyword evidence="2" id="KW-1133">Transmembrane helix</keyword>
<gene>
    <name evidence="3" type="ORF">EJA19_00045</name>
</gene>
<feature type="transmembrane region" description="Helical" evidence="2">
    <location>
        <begin position="130"/>
        <end position="148"/>
    </location>
</feature>
<dbReference type="OrthoDB" id="1451983at2"/>
<feature type="coiled-coil region" evidence="1">
    <location>
        <begin position="87"/>
        <end position="117"/>
    </location>
</feature>